<reference evidence="2" key="1">
    <citation type="submission" date="2022-11" db="EMBL/GenBank/DDBJ databases">
        <title>Nonomuraea corallina sp. nov., a new species of the genus Nonomuraea isolated from sea side sediment in Thai sea.</title>
        <authorList>
            <person name="Ngamcharungchit C."/>
            <person name="Matsumoto A."/>
            <person name="Suriyachadkun C."/>
            <person name="Panbangred W."/>
            <person name="Inahashi Y."/>
            <person name="Intra B."/>
        </authorList>
    </citation>
    <scope>NUCLEOTIDE SEQUENCE</scope>
    <source>
        <strain evidence="2">MCN248</strain>
    </source>
</reference>
<proteinExistence type="predicted"/>
<keyword evidence="1" id="KW-0812">Transmembrane</keyword>
<organism evidence="2 3">
    <name type="scientific">Nonomuraea corallina</name>
    <dbReference type="NCBI Taxonomy" id="2989783"/>
    <lineage>
        <taxon>Bacteria</taxon>
        <taxon>Bacillati</taxon>
        <taxon>Actinomycetota</taxon>
        <taxon>Actinomycetes</taxon>
        <taxon>Streptosporangiales</taxon>
        <taxon>Streptosporangiaceae</taxon>
        <taxon>Nonomuraea</taxon>
    </lineage>
</organism>
<feature type="transmembrane region" description="Helical" evidence="1">
    <location>
        <begin position="33"/>
        <end position="51"/>
    </location>
</feature>
<gene>
    <name evidence="2" type="ORF">OUY22_21350</name>
</gene>
<keyword evidence="1" id="KW-0472">Membrane</keyword>
<protein>
    <recommendedName>
        <fullName evidence="4">RCK N-terminal domain-containing protein</fullName>
    </recommendedName>
</protein>
<dbReference type="Proteomes" id="UP001144036">
    <property type="component" value="Unassembled WGS sequence"/>
</dbReference>
<name>A0ABT4SFI0_9ACTN</name>
<accession>A0ABT4SFI0</accession>
<evidence type="ECO:0000313" key="2">
    <source>
        <dbReference type="EMBL" id="MDA0635976.1"/>
    </source>
</evidence>
<evidence type="ECO:0000256" key="1">
    <source>
        <dbReference type="SAM" id="Phobius"/>
    </source>
</evidence>
<evidence type="ECO:0000313" key="3">
    <source>
        <dbReference type="Proteomes" id="UP001144036"/>
    </source>
</evidence>
<evidence type="ECO:0008006" key="4">
    <source>
        <dbReference type="Google" id="ProtNLM"/>
    </source>
</evidence>
<keyword evidence="1" id="KW-1133">Transmembrane helix</keyword>
<dbReference type="EMBL" id="JAPNNL010000088">
    <property type="protein sequence ID" value="MDA0635976.1"/>
    <property type="molecule type" value="Genomic_DNA"/>
</dbReference>
<keyword evidence="3" id="KW-1185">Reference proteome</keyword>
<dbReference type="RefSeq" id="WP_270156838.1">
    <property type="nucleotide sequence ID" value="NZ_JAPNNL010000088.1"/>
</dbReference>
<sequence>MASEWNVLGPLLFLLGVCAPLAAHRLGYASPVTGAALAVYGVAMAMAAGVLDRRADRRLSRGTKGTVLIAAGLEPAALRRLLAGGGADTVAVYRTDRVTAELLDLRDRHGVVLVVGAEHDPRAKERLSASGLSRQVPDIAEREVIVAGPRDFQRYVRGALSRLAVPGTQVHTARNR</sequence>
<comment type="caution">
    <text evidence="2">The sequence shown here is derived from an EMBL/GenBank/DDBJ whole genome shotgun (WGS) entry which is preliminary data.</text>
</comment>